<reference evidence="2 3" key="1">
    <citation type="submission" date="2019-04" db="EMBL/GenBank/DDBJ databases">
        <authorList>
            <person name="Embree M."/>
            <person name="Gaffney J.R."/>
        </authorList>
    </citation>
    <scope>NUCLEOTIDE SEQUENCE [LARGE SCALE GENOMIC DNA]</scope>
    <source>
        <strain evidence="2 3">JE7A12</strain>
    </source>
</reference>
<dbReference type="AlphaFoldDB" id="A0A4P8XWW2"/>
<keyword evidence="1" id="KW-0472">Membrane</keyword>
<keyword evidence="1" id="KW-0812">Transmembrane</keyword>
<dbReference type="Proteomes" id="UP000301475">
    <property type="component" value="Chromosome"/>
</dbReference>
<dbReference type="KEGG" id="ruj:E5Z56_03570"/>
<dbReference type="OrthoDB" id="9947693at2"/>
<dbReference type="EMBL" id="CP039381">
    <property type="protein sequence ID" value="QCT06490.1"/>
    <property type="molecule type" value="Genomic_DNA"/>
</dbReference>
<evidence type="ECO:0000256" key="1">
    <source>
        <dbReference type="SAM" id="Phobius"/>
    </source>
</evidence>
<keyword evidence="1" id="KW-1133">Transmembrane helix</keyword>
<dbReference type="RefSeq" id="WP_022504883.1">
    <property type="nucleotide sequence ID" value="NZ_CP039381.1"/>
</dbReference>
<keyword evidence="3" id="KW-1185">Reference proteome</keyword>
<proteinExistence type="predicted"/>
<gene>
    <name evidence="2" type="ORF">E5Z56_03570</name>
</gene>
<sequence length="60" mass="6632">MNNGGMMKGICVGLMSGIAVGMIGEKMMDNTKIKKPMKKKMNKAIHAMEEMVDTASYMFK</sequence>
<name>A0A4P8XWW2_9FIRM</name>
<evidence type="ECO:0000313" key="3">
    <source>
        <dbReference type="Proteomes" id="UP000301475"/>
    </source>
</evidence>
<evidence type="ECO:0000313" key="2">
    <source>
        <dbReference type="EMBL" id="QCT06490.1"/>
    </source>
</evidence>
<feature type="transmembrane region" description="Helical" evidence="1">
    <location>
        <begin position="6"/>
        <end position="24"/>
    </location>
</feature>
<accession>A0A4P8XWW2</accession>
<protein>
    <submittedName>
        <fullName evidence="2">Uncharacterized protein</fullName>
    </submittedName>
</protein>
<organism evidence="2 3">
    <name type="scientific">Ruminococcus bovis</name>
    <dbReference type="NCBI Taxonomy" id="2564099"/>
    <lineage>
        <taxon>Bacteria</taxon>
        <taxon>Bacillati</taxon>
        <taxon>Bacillota</taxon>
        <taxon>Clostridia</taxon>
        <taxon>Eubacteriales</taxon>
        <taxon>Oscillospiraceae</taxon>
        <taxon>Ruminococcus</taxon>
    </lineage>
</organism>